<sequence>MSDRHQSATIRNPLRISAAFGLGLGGCLLGAGLALGGFALAERQQSLLDARLTATSQERDLLVGALKDAWLTGPRLRLEELAALPLIPEYLSIAENRPDSVDAKELEDYLRTVLEAAGRETGLQRIALVSANGSELLAAENPAAASPDAKAVQVEAVVYDFDDPQTPAGRLTGALADSSLTILPPDSATGTDTTASTAGGPARPGSLDANSFGVADLTRLLAALAGIATALFGLTGAALLRTRQAQR</sequence>
<dbReference type="AlphaFoldDB" id="A0A2S3UVA8"/>
<dbReference type="EMBL" id="PPCN01000004">
    <property type="protein sequence ID" value="POF31662.1"/>
    <property type="molecule type" value="Genomic_DNA"/>
</dbReference>
<evidence type="ECO:0000256" key="1">
    <source>
        <dbReference type="SAM" id="MobiDB-lite"/>
    </source>
</evidence>
<feature type="transmembrane region" description="Helical" evidence="2">
    <location>
        <begin position="220"/>
        <end position="240"/>
    </location>
</feature>
<keyword evidence="2" id="KW-0812">Transmembrane</keyword>
<feature type="compositionally biased region" description="Low complexity" evidence="1">
    <location>
        <begin position="184"/>
        <end position="201"/>
    </location>
</feature>
<proteinExistence type="predicted"/>
<comment type="caution">
    <text evidence="3">The sequence shown here is derived from an EMBL/GenBank/DDBJ whole genome shotgun (WGS) entry which is preliminary data.</text>
</comment>
<keyword evidence="2" id="KW-1133">Transmembrane helix</keyword>
<name>A0A2S3UVA8_9HYPH</name>
<protein>
    <submittedName>
        <fullName evidence="3">Uncharacterized protein</fullName>
    </submittedName>
</protein>
<reference evidence="3 4" key="1">
    <citation type="submission" date="2018-01" db="EMBL/GenBank/DDBJ databases">
        <title>Genomic Encyclopedia of Archaeal and Bacterial Type Strains, Phase II (KMG-II): from individual species to whole genera.</title>
        <authorList>
            <person name="Goeker M."/>
        </authorList>
    </citation>
    <scope>NUCLEOTIDE SEQUENCE [LARGE SCALE GENOMIC DNA]</scope>
    <source>
        <strain evidence="3 4">DSM 17023</strain>
    </source>
</reference>
<gene>
    <name evidence="3" type="ORF">CLV41_104231</name>
</gene>
<dbReference type="RefSeq" id="WP_103222584.1">
    <property type="nucleotide sequence ID" value="NZ_PPCN01000004.1"/>
</dbReference>
<feature type="region of interest" description="Disordered" evidence="1">
    <location>
        <begin position="184"/>
        <end position="204"/>
    </location>
</feature>
<evidence type="ECO:0000313" key="4">
    <source>
        <dbReference type="Proteomes" id="UP000236959"/>
    </source>
</evidence>
<dbReference type="Proteomes" id="UP000236959">
    <property type="component" value="Unassembled WGS sequence"/>
</dbReference>
<evidence type="ECO:0000256" key="2">
    <source>
        <dbReference type="SAM" id="Phobius"/>
    </source>
</evidence>
<dbReference type="OrthoDB" id="9873810at2"/>
<keyword evidence="4" id="KW-1185">Reference proteome</keyword>
<organism evidence="3 4">
    <name type="scientific">Roseibium marinum</name>
    <dbReference type="NCBI Taxonomy" id="281252"/>
    <lineage>
        <taxon>Bacteria</taxon>
        <taxon>Pseudomonadati</taxon>
        <taxon>Pseudomonadota</taxon>
        <taxon>Alphaproteobacteria</taxon>
        <taxon>Hyphomicrobiales</taxon>
        <taxon>Stappiaceae</taxon>
        <taxon>Roseibium</taxon>
    </lineage>
</organism>
<dbReference type="PROSITE" id="PS51257">
    <property type="entry name" value="PROKAR_LIPOPROTEIN"/>
    <property type="match status" value="1"/>
</dbReference>
<accession>A0A2S3UVA8</accession>
<keyword evidence="2" id="KW-0472">Membrane</keyword>
<evidence type="ECO:0000313" key="3">
    <source>
        <dbReference type="EMBL" id="POF31662.1"/>
    </source>
</evidence>